<sequence length="868" mass="100696">MTSRRELKRSLDSVMPGAIVVMAAKEDETIDTAILVSKKITVQDQGSWGTGQLVWVIIETAIGEVSIMGIHAPGKRRERAELWKWMRQKVELGRWILMGDMNMVEYRRDSIGPSPLMRGRELRKWTINANAGDLVDVWLEAVRSMGPWYTRQAFHGGRLDQSRLDRCYLTNRGDWLYLIDEMVHDGTSSLAYHVPIKARLILQGEVRNEGKKSYFKMDGSLLNRDDVRTECEEVWREHPWWVSDDRKKWGLALARVRKVLLRHKNSHNRGEAEAAVIQNRLAEIRLRVQDNPSSDNKRLFEEALCDARRHEQLDTRICRIRCRIRWLQEGDVSSRFFYACLKAKTAREEVKTLKLDTSEVVNDEGRILQLIEEAYRDLYTAEPEEEGIQETREQVLTMVDKKLTISQNRTLEEQPTEGLIKEIVRSLPKEKSHGFDGVTAEVLVAGWNTLSGDCYRMVWRVWNSRRLLSKDNRGIIPKADELFLLKNWRPITLLTTTYKIIAKIIAWRLRDMLPDIIDQQQTGFIAGRSIVENILTRVVLLNQVLAATPLYQMLSVGMEQAGIDGLETLCRHFLWGWNDQENPKVSLVAWERITQRKEDGGLGWTSLREKAMALQVRNIIKVITESNAEWTKLARHSSYATKWKISTGETAVASGRCSTSISKINGSRTLTRMLTAWNRIRKKLAWDNGYNEIPDHLTLEQGLHLMLWGNKEGVTRLQRATGIIRKASINTVQEGKTLLENNGSWLDALAANGQFPDEQEKRDIQQIESWLRTKTLVSKDLIRCEGWKWASDGEKVVWNIATKDWMTRVRDRKVFSAYLNSKWRVDDSEQTWTTRWVSLWRAAVHHRRKTWIWRWIQRGYFTGNRGKG</sequence>
<dbReference type="Pfam" id="PF00078">
    <property type="entry name" value="RVT_1"/>
    <property type="match status" value="1"/>
</dbReference>
<dbReference type="SUPFAM" id="SSF56219">
    <property type="entry name" value="DNase I-like"/>
    <property type="match status" value="1"/>
</dbReference>
<feature type="domain" description="Reverse transcriptase" evidence="1">
    <location>
        <begin position="476"/>
        <end position="542"/>
    </location>
</feature>
<evidence type="ECO:0000313" key="3">
    <source>
        <dbReference type="Proteomes" id="UP001633002"/>
    </source>
</evidence>
<reference evidence="2 3" key="1">
    <citation type="submission" date="2024-09" db="EMBL/GenBank/DDBJ databases">
        <title>Chromosome-scale assembly of Riccia sorocarpa.</title>
        <authorList>
            <person name="Paukszto L."/>
        </authorList>
    </citation>
    <scope>NUCLEOTIDE SEQUENCE [LARGE SCALE GENOMIC DNA]</scope>
    <source>
        <strain evidence="2">LP-2024</strain>
        <tissue evidence="2">Aerial parts of the thallus</tissue>
    </source>
</reference>
<dbReference type="AlphaFoldDB" id="A0ABD3GD04"/>
<protein>
    <recommendedName>
        <fullName evidence="1">Reverse transcriptase domain-containing protein</fullName>
    </recommendedName>
</protein>
<dbReference type="InterPro" id="IPR000477">
    <property type="entry name" value="RT_dom"/>
</dbReference>
<dbReference type="InterPro" id="IPR036691">
    <property type="entry name" value="Endo/exonu/phosph_ase_sf"/>
</dbReference>
<dbReference type="Gene3D" id="3.60.10.10">
    <property type="entry name" value="Endonuclease/exonuclease/phosphatase"/>
    <property type="match status" value="1"/>
</dbReference>
<keyword evidence="3" id="KW-1185">Reference proteome</keyword>
<dbReference type="PANTHER" id="PTHR19446">
    <property type="entry name" value="REVERSE TRANSCRIPTASES"/>
    <property type="match status" value="1"/>
</dbReference>
<gene>
    <name evidence="2" type="ORF">R1sor_025694</name>
</gene>
<organism evidence="2 3">
    <name type="scientific">Riccia sorocarpa</name>
    <dbReference type="NCBI Taxonomy" id="122646"/>
    <lineage>
        <taxon>Eukaryota</taxon>
        <taxon>Viridiplantae</taxon>
        <taxon>Streptophyta</taxon>
        <taxon>Embryophyta</taxon>
        <taxon>Marchantiophyta</taxon>
        <taxon>Marchantiopsida</taxon>
        <taxon>Marchantiidae</taxon>
        <taxon>Marchantiales</taxon>
        <taxon>Ricciaceae</taxon>
        <taxon>Riccia</taxon>
    </lineage>
</organism>
<proteinExistence type="predicted"/>
<dbReference type="EMBL" id="JBJQOH010000008">
    <property type="protein sequence ID" value="KAL3675746.1"/>
    <property type="molecule type" value="Genomic_DNA"/>
</dbReference>
<name>A0ABD3GD04_9MARC</name>
<comment type="caution">
    <text evidence="2">The sequence shown here is derived from an EMBL/GenBank/DDBJ whole genome shotgun (WGS) entry which is preliminary data.</text>
</comment>
<accession>A0ABD3GD04</accession>
<evidence type="ECO:0000259" key="1">
    <source>
        <dbReference type="Pfam" id="PF00078"/>
    </source>
</evidence>
<evidence type="ECO:0000313" key="2">
    <source>
        <dbReference type="EMBL" id="KAL3675746.1"/>
    </source>
</evidence>
<dbReference type="Proteomes" id="UP001633002">
    <property type="component" value="Unassembled WGS sequence"/>
</dbReference>